<dbReference type="InterPro" id="IPR001851">
    <property type="entry name" value="ABC_transp_permease"/>
</dbReference>
<keyword evidence="2" id="KW-1003">Cell membrane</keyword>
<feature type="transmembrane region" description="Helical" evidence="6">
    <location>
        <begin position="236"/>
        <end position="254"/>
    </location>
</feature>
<dbReference type="GO" id="GO:0005886">
    <property type="term" value="C:plasma membrane"/>
    <property type="evidence" value="ECO:0007669"/>
    <property type="project" value="UniProtKB-SubCell"/>
</dbReference>
<feature type="transmembrane region" description="Helical" evidence="6">
    <location>
        <begin position="134"/>
        <end position="153"/>
    </location>
</feature>
<comment type="caution">
    <text evidence="7">The sequence shown here is derived from an EMBL/GenBank/DDBJ whole genome shotgun (WGS) entry which is preliminary data.</text>
</comment>
<dbReference type="AlphaFoldDB" id="A0A2M7PSF8"/>
<evidence type="ECO:0000256" key="1">
    <source>
        <dbReference type="ARBA" id="ARBA00004651"/>
    </source>
</evidence>
<evidence type="ECO:0000313" key="7">
    <source>
        <dbReference type="EMBL" id="PIY33549.1"/>
    </source>
</evidence>
<organism evidence="7 8">
    <name type="scientific">Candidatus Infernicultor aquiphilus</name>
    <dbReference type="NCBI Taxonomy" id="1805029"/>
    <lineage>
        <taxon>Bacteria</taxon>
        <taxon>Pseudomonadati</taxon>
        <taxon>Atribacterota</taxon>
        <taxon>Candidatus Phoenicimicrobiia</taxon>
        <taxon>Candidatus Pheonicimicrobiales</taxon>
        <taxon>Candidatus Phoenicimicrobiaceae</taxon>
        <taxon>Candidatus Infernicultor</taxon>
    </lineage>
</organism>
<feature type="transmembrane region" description="Helical" evidence="6">
    <location>
        <begin position="37"/>
        <end position="58"/>
    </location>
</feature>
<reference evidence="7 8" key="1">
    <citation type="submission" date="2017-09" db="EMBL/GenBank/DDBJ databases">
        <title>Depth-based differentiation of microbial function through sediment-hosted aquifers and enrichment of novel symbionts in the deep terrestrial subsurface.</title>
        <authorList>
            <person name="Probst A.J."/>
            <person name="Ladd B."/>
            <person name="Jarett J.K."/>
            <person name="Geller-Mcgrath D.E."/>
            <person name="Sieber C.M."/>
            <person name="Emerson J.B."/>
            <person name="Anantharaman K."/>
            <person name="Thomas B.C."/>
            <person name="Malmstrom R."/>
            <person name="Stieglmeier M."/>
            <person name="Klingl A."/>
            <person name="Woyke T."/>
            <person name="Ryan C.M."/>
            <person name="Banfield J.F."/>
        </authorList>
    </citation>
    <scope>NUCLEOTIDE SEQUENCE [LARGE SCALE GENOMIC DNA]</scope>
    <source>
        <strain evidence="7">CG_4_10_14_3_um_filter_34_13</strain>
    </source>
</reference>
<evidence type="ECO:0000256" key="3">
    <source>
        <dbReference type="ARBA" id="ARBA00022692"/>
    </source>
</evidence>
<evidence type="ECO:0000256" key="4">
    <source>
        <dbReference type="ARBA" id="ARBA00022989"/>
    </source>
</evidence>
<dbReference type="Proteomes" id="UP000230646">
    <property type="component" value="Unassembled WGS sequence"/>
</dbReference>
<feature type="transmembrane region" description="Helical" evidence="6">
    <location>
        <begin position="78"/>
        <end position="100"/>
    </location>
</feature>
<feature type="transmembrane region" description="Helical" evidence="6">
    <location>
        <begin position="275"/>
        <end position="298"/>
    </location>
</feature>
<dbReference type="Pfam" id="PF02653">
    <property type="entry name" value="BPD_transp_2"/>
    <property type="match status" value="1"/>
</dbReference>
<feature type="transmembrane region" description="Helical" evidence="6">
    <location>
        <begin position="165"/>
        <end position="185"/>
    </location>
</feature>
<keyword evidence="3 6" id="KW-0812">Transmembrane</keyword>
<accession>A0A2M7PSF8</accession>
<dbReference type="GO" id="GO:0022857">
    <property type="term" value="F:transmembrane transporter activity"/>
    <property type="evidence" value="ECO:0007669"/>
    <property type="project" value="InterPro"/>
</dbReference>
<protein>
    <submittedName>
        <fullName evidence="7">ABC transporter permease</fullName>
    </submittedName>
</protein>
<dbReference type="PANTHER" id="PTHR47089:SF1">
    <property type="entry name" value="GUANOSINE ABC TRANSPORTER PERMEASE PROTEIN NUPP"/>
    <property type="match status" value="1"/>
</dbReference>
<sequence>MVQFVIINFLKKSKSLGSKKILKAAKKIDYYSFLEKITPLIAVIFALLVGAIVIVIIGEDPIYVYKILFSNAISNRDGWGNVLFRATPLIFTGLAVAFAFRCGLFNIGGEGQVYIGAFLSTWVGFTFTSLPAFILIPLCILTAAAGGALWAAVPGILKAKKGVHEVIVTIMMNWIAASLTFFLVLKYKAPETETMIAAGVKQMIPHTKEIAQAARLPRLYDLFKSINIDFPSYNQVNVSFFIAIGVAILAYYILWKTNLGYEIRAVGYNPLAAEYGGISVAKNIVLAMVISGAFAGLVGTNEVMGFKYRWRQELFTGLGFNGIAVALLGKNHPLGVVLAAILFGILNYGGAIVNIFTEGRIPRELIMVLQAVIVIFVVISDEIVKRLIVKRRKLT</sequence>
<name>A0A2M7PSF8_9BACT</name>
<gene>
    <name evidence="7" type="ORF">COZ07_01825</name>
</gene>
<keyword evidence="5 6" id="KW-0472">Membrane</keyword>
<keyword evidence="4 6" id="KW-1133">Transmembrane helix</keyword>
<evidence type="ECO:0000313" key="8">
    <source>
        <dbReference type="Proteomes" id="UP000230646"/>
    </source>
</evidence>
<feature type="transmembrane region" description="Helical" evidence="6">
    <location>
        <begin position="310"/>
        <end position="328"/>
    </location>
</feature>
<feature type="transmembrane region" description="Helical" evidence="6">
    <location>
        <begin position="335"/>
        <end position="353"/>
    </location>
</feature>
<dbReference type="CDD" id="cd06580">
    <property type="entry name" value="TM_PBP1_transp_TpRbsC_like"/>
    <property type="match status" value="1"/>
</dbReference>
<evidence type="ECO:0000256" key="5">
    <source>
        <dbReference type="ARBA" id="ARBA00023136"/>
    </source>
</evidence>
<feature type="transmembrane region" description="Helical" evidence="6">
    <location>
        <begin position="365"/>
        <end position="384"/>
    </location>
</feature>
<dbReference type="EMBL" id="PFKO01000067">
    <property type="protein sequence ID" value="PIY33549.1"/>
    <property type="molecule type" value="Genomic_DNA"/>
</dbReference>
<comment type="subcellular location">
    <subcellularLocation>
        <location evidence="1">Cell membrane</location>
        <topology evidence="1">Multi-pass membrane protein</topology>
    </subcellularLocation>
</comment>
<evidence type="ECO:0000256" key="2">
    <source>
        <dbReference type="ARBA" id="ARBA00022475"/>
    </source>
</evidence>
<feature type="transmembrane region" description="Helical" evidence="6">
    <location>
        <begin position="112"/>
        <end position="128"/>
    </location>
</feature>
<proteinExistence type="predicted"/>
<evidence type="ECO:0000256" key="6">
    <source>
        <dbReference type="SAM" id="Phobius"/>
    </source>
</evidence>
<dbReference type="PANTHER" id="PTHR47089">
    <property type="entry name" value="ABC TRANSPORTER, PERMEASE PROTEIN"/>
    <property type="match status" value="1"/>
</dbReference>